<dbReference type="SUPFAM" id="SSF50494">
    <property type="entry name" value="Trypsin-like serine proteases"/>
    <property type="match status" value="1"/>
</dbReference>
<protein>
    <submittedName>
        <fullName evidence="2">S1C family serine protease</fullName>
    </submittedName>
</protein>
<name>A0A953M0N5_9BACT</name>
<reference evidence="2" key="1">
    <citation type="journal article" date="2021" name="bioRxiv">
        <title>Unraveling nitrogen, sulfur and carbon metabolic pathways and microbial community transcriptional responses to substrate deprivation and toxicity stresses in a bioreactor mimicking anoxic brackish coastal sediment conditions.</title>
        <authorList>
            <person name="Martins P.D."/>
            <person name="Echeveste M.J."/>
            <person name="Arshad A."/>
            <person name="Kurth J."/>
            <person name="Ouboter H."/>
            <person name="Jetten M.S.M."/>
            <person name="Welte C.U."/>
        </authorList>
    </citation>
    <scope>NUCLEOTIDE SEQUENCE</scope>
    <source>
        <strain evidence="2">MAG_39</strain>
    </source>
</reference>
<comment type="caution">
    <text evidence="2">The sequence shown here is derived from an EMBL/GenBank/DDBJ whole genome shotgun (WGS) entry which is preliminary data.</text>
</comment>
<dbReference type="GO" id="GO:0004252">
    <property type="term" value="F:serine-type endopeptidase activity"/>
    <property type="evidence" value="ECO:0007669"/>
    <property type="project" value="InterPro"/>
</dbReference>
<keyword evidence="2" id="KW-0378">Hydrolase</keyword>
<dbReference type="Pfam" id="PF13365">
    <property type="entry name" value="Trypsin_2"/>
    <property type="match status" value="1"/>
</dbReference>
<proteinExistence type="predicted"/>
<dbReference type="InterPro" id="IPR009003">
    <property type="entry name" value="Peptidase_S1_PA"/>
</dbReference>
<dbReference type="AlphaFoldDB" id="A0A953M0N5"/>
<dbReference type="GO" id="GO:0006508">
    <property type="term" value="P:proteolysis"/>
    <property type="evidence" value="ECO:0007669"/>
    <property type="project" value="UniProtKB-KW"/>
</dbReference>
<accession>A0A953M0N5</accession>
<dbReference type="Proteomes" id="UP000705867">
    <property type="component" value="Unassembled WGS sequence"/>
</dbReference>
<evidence type="ECO:0000313" key="3">
    <source>
        <dbReference type="Proteomes" id="UP000705867"/>
    </source>
</evidence>
<dbReference type="InterPro" id="IPR001940">
    <property type="entry name" value="Peptidase_S1C"/>
</dbReference>
<evidence type="ECO:0000256" key="1">
    <source>
        <dbReference type="SAM" id="MobiDB-lite"/>
    </source>
</evidence>
<keyword evidence="2" id="KW-0645">Protease</keyword>
<feature type="region of interest" description="Disordered" evidence="1">
    <location>
        <begin position="220"/>
        <end position="247"/>
    </location>
</feature>
<gene>
    <name evidence="2" type="ORF">K8I29_04340</name>
</gene>
<sequence length="406" mass="44872">MRRKTVVKYFVVMASIFIAISAALANISEIVLKKKKAVVTIYVYDKNMKEASSGSGFTVDPSGIVVTNYHVVSEWKKERGNNLFIKMENGGYFVAEKLIAFDEENDFAIIKIDARELPVLNLAPNYKPQQGERIVVIGSPLGLETTVSDGIISSVRGELIQITAPISTGNSGSPVFNSQGDVIGIATFLIKGGQNLNFAIPVKLVSKMLDDYKKGKIASTAGKDFSPTPPPSLSHKPNPTANNRWKPLAKRNDGTCLTALDTESISFQTVNVFRYQVMELAIDESAFVEEKYIAPNSSSRWKCYNVDYILMVLSLVQKGGAHFIDVPSPDSLRYINHLGEIDCSKDTTRLLDIHYYIDDSNDSPVKLSSFDQSFQWHAIQNKSYQDSSVRQILGLLAANPALERSL</sequence>
<dbReference type="EMBL" id="JAIOIV010000033">
    <property type="protein sequence ID" value="MBZ0155430.1"/>
    <property type="molecule type" value="Genomic_DNA"/>
</dbReference>
<organism evidence="2 3">
    <name type="scientific">Candidatus Nitrobium versatile</name>
    <dbReference type="NCBI Taxonomy" id="2884831"/>
    <lineage>
        <taxon>Bacteria</taxon>
        <taxon>Pseudomonadati</taxon>
        <taxon>Nitrospirota</taxon>
        <taxon>Nitrospiria</taxon>
        <taxon>Nitrospirales</taxon>
        <taxon>Nitrospiraceae</taxon>
        <taxon>Candidatus Nitrobium</taxon>
    </lineage>
</organism>
<reference evidence="2" key="2">
    <citation type="submission" date="2021-08" db="EMBL/GenBank/DDBJ databases">
        <authorList>
            <person name="Dalcin Martins P."/>
        </authorList>
    </citation>
    <scope>NUCLEOTIDE SEQUENCE</scope>
    <source>
        <strain evidence="2">MAG_39</strain>
    </source>
</reference>
<dbReference type="PANTHER" id="PTHR22939:SF129">
    <property type="entry name" value="SERINE PROTEASE HTRA2, MITOCHONDRIAL"/>
    <property type="match status" value="1"/>
</dbReference>
<evidence type="ECO:0000313" key="2">
    <source>
        <dbReference type="EMBL" id="MBZ0155430.1"/>
    </source>
</evidence>
<dbReference type="PANTHER" id="PTHR22939">
    <property type="entry name" value="SERINE PROTEASE FAMILY S1C HTRA-RELATED"/>
    <property type="match status" value="1"/>
</dbReference>
<dbReference type="PRINTS" id="PR00834">
    <property type="entry name" value="PROTEASES2C"/>
</dbReference>
<dbReference type="Gene3D" id="2.40.10.120">
    <property type="match status" value="1"/>
</dbReference>